<dbReference type="RefSeq" id="XP_019092685.1">
    <property type="nucleotide sequence ID" value="XM_019237140.1"/>
</dbReference>
<dbReference type="Proteomes" id="UP000694864">
    <property type="component" value="Chromosome 15"/>
</dbReference>
<protein>
    <submittedName>
        <fullName evidence="3">Golgin subfamily A member 6-like protein 6</fullName>
    </submittedName>
</protein>
<accession>A0ABM1R0Z7</accession>
<feature type="compositionally biased region" description="Basic and acidic residues" evidence="1">
    <location>
        <begin position="105"/>
        <end position="118"/>
    </location>
</feature>
<evidence type="ECO:0000313" key="2">
    <source>
        <dbReference type="Proteomes" id="UP000694864"/>
    </source>
</evidence>
<evidence type="ECO:0000256" key="1">
    <source>
        <dbReference type="SAM" id="MobiDB-lite"/>
    </source>
</evidence>
<evidence type="ECO:0000313" key="3">
    <source>
        <dbReference type="RefSeq" id="XP_019092685.1"/>
    </source>
</evidence>
<feature type="compositionally biased region" description="Basic and acidic residues" evidence="1">
    <location>
        <begin position="138"/>
        <end position="153"/>
    </location>
</feature>
<proteinExistence type="predicted"/>
<name>A0ABM1R0Z7_CAMSA</name>
<dbReference type="GeneID" id="104748840"/>
<keyword evidence="2" id="KW-1185">Reference proteome</keyword>
<reference evidence="2" key="1">
    <citation type="journal article" date="2014" name="Nat. Commun.">
        <title>The emerging biofuel crop Camelina sativa retains a highly undifferentiated hexaploid genome structure.</title>
        <authorList>
            <person name="Kagale S."/>
            <person name="Koh C."/>
            <person name="Nixon J."/>
            <person name="Bollina V."/>
            <person name="Clarke W.E."/>
            <person name="Tuteja R."/>
            <person name="Spillane C."/>
            <person name="Robinson S.J."/>
            <person name="Links M.G."/>
            <person name="Clarke C."/>
            <person name="Higgins E.E."/>
            <person name="Huebert T."/>
            <person name="Sharpe A.G."/>
            <person name="Parkin I.A."/>
        </authorList>
    </citation>
    <scope>NUCLEOTIDE SEQUENCE [LARGE SCALE GENOMIC DNA]</scope>
    <source>
        <strain evidence="2">cv. DH55</strain>
    </source>
</reference>
<gene>
    <name evidence="3" type="primary">LOC104748840</name>
</gene>
<feature type="region of interest" description="Disordered" evidence="1">
    <location>
        <begin position="105"/>
        <end position="153"/>
    </location>
</feature>
<organism evidence="2 3">
    <name type="scientific">Camelina sativa</name>
    <name type="common">False flax</name>
    <name type="synonym">Myagrum sativum</name>
    <dbReference type="NCBI Taxonomy" id="90675"/>
    <lineage>
        <taxon>Eukaryota</taxon>
        <taxon>Viridiplantae</taxon>
        <taxon>Streptophyta</taxon>
        <taxon>Embryophyta</taxon>
        <taxon>Tracheophyta</taxon>
        <taxon>Spermatophyta</taxon>
        <taxon>Magnoliopsida</taxon>
        <taxon>eudicotyledons</taxon>
        <taxon>Gunneridae</taxon>
        <taxon>Pentapetalae</taxon>
        <taxon>rosids</taxon>
        <taxon>malvids</taxon>
        <taxon>Brassicales</taxon>
        <taxon>Brassicaceae</taxon>
        <taxon>Camelineae</taxon>
        <taxon>Camelina</taxon>
    </lineage>
</organism>
<reference evidence="3" key="2">
    <citation type="submission" date="2025-08" db="UniProtKB">
        <authorList>
            <consortium name="RefSeq"/>
        </authorList>
    </citation>
    <scope>IDENTIFICATION</scope>
    <source>
        <tissue evidence="3">Leaf</tissue>
    </source>
</reference>
<sequence>MVETRRMSKKRTRVACNFCEFSTSRPRDVPKKTRVACNFCEFSTSRYGCGSEEDQDNEEGKLRKEVVRLRNMLMKMHGLDDDASYTELQAFKSHLDKVRSIVVDQQKKEAEHENDGTRRGVSRGMKRGVLVPSTTSSSDKKRQEEKVQLHMEREFERRKSESLEREFERRKSESLESKFKRLWLFNERMNGREIDTMTSYEDLCGLERQIFRALEGLSSQITIGLEIIARYKQCPHKQEDESLSLESELKRLRLLTRRMTGKDLDGLTFAEVQLLKSQLEEALVIVKNQEKKVREEEGSCGFIVFNQKMKARDKNKATMKSSGEKQDDAVMHLSQSRWEMEYEKRRAESMQSEFERLWLLKERIRLLPSCLDLSVKSALHRER</sequence>